<organism evidence="1">
    <name type="scientific">bioreactor metagenome</name>
    <dbReference type="NCBI Taxonomy" id="1076179"/>
    <lineage>
        <taxon>unclassified sequences</taxon>
        <taxon>metagenomes</taxon>
        <taxon>ecological metagenomes</taxon>
    </lineage>
</organism>
<accession>A0A645FEZ7</accession>
<reference evidence="1" key="1">
    <citation type="submission" date="2019-08" db="EMBL/GenBank/DDBJ databases">
        <authorList>
            <person name="Kucharzyk K."/>
            <person name="Murdoch R.W."/>
            <person name="Higgins S."/>
            <person name="Loffler F."/>
        </authorList>
    </citation>
    <scope>NUCLEOTIDE SEQUENCE</scope>
</reference>
<comment type="caution">
    <text evidence="1">The sequence shown here is derived from an EMBL/GenBank/DDBJ whole genome shotgun (WGS) entry which is preliminary data.</text>
</comment>
<gene>
    <name evidence="1" type="ORF">SDC9_159848</name>
</gene>
<dbReference type="EMBL" id="VSSQ01058896">
    <property type="protein sequence ID" value="MPN12530.1"/>
    <property type="molecule type" value="Genomic_DNA"/>
</dbReference>
<sequence length="164" mass="18783">MRAVVRNLGRVAVRVEAEEVKLKLRAKVDHNAFLRGFGNRGFQKVSRVQRKHGAVRAADFRKQPYHAPMAGPPGQRRKRFRVGEEQQVGMRFVSEPADGRGVDGYAVRKRTRQLLRHDRDILRQPEDVAKSEADELDVLRGGVFYDFLSGIHLSWLPFLHILSC</sequence>
<protein>
    <submittedName>
        <fullName evidence="1">Uncharacterized protein</fullName>
    </submittedName>
</protein>
<proteinExistence type="predicted"/>
<dbReference type="AlphaFoldDB" id="A0A645FEZ7"/>
<evidence type="ECO:0000313" key="1">
    <source>
        <dbReference type="EMBL" id="MPN12530.1"/>
    </source>
</evidence>
<name>A0A645FEZ7_9ZZZZ</name>